<dbReference type="KEGG" id="hsn:DV733_04755"/>
<dbReference type="AlphaFoldDB" id="A0A4D6HBK1"/>
<reference evidence="1 2" key="1">
    <citation type="journal article" date="2019" name="Nat. Commun.">
        <title>A new type of DNA phosphorothioation-based antiviral system in archaea.</title>
        <authorList>
            <person name="Xiong L."/>
            <person name="Liu S."/>
            <person name="Chen S."/>
            <person name="Xiao Y."/>
            <person name="Zhu B."/>
            <person name="Gao Y."/>
            <person name="Zhang Y."/>
            <person name="Chen B."/>
            <person name="Luo J."/>
            <person name="Deng Z."/>
            <person name="Chen X."/>
            <person name="Wang L."/>
            <person name="Chen S."/>
        </authorList>
    </citation>
    <scope>NUCLEOTIDE SEQUENCE [LARGE SCALE GENOMIC DNA]</scope>
    <source>
        <strain evidence="1 2">CBA1105</strain>
    </source>
</reference>
<evidence type="ECO:0000313" key="1">
    <source>
        <dbReference type="EMBL" id="QCC50596.1"/>
    </source>
</evidence>
<dbReference type="RefSeq" id="WP_049994042.1">
    <property type="nucleotide sequence ID" value="NZ_CP031310.1"/>
</dbReference>
<gene>
    <name evidence="1" type="ORF">DV733_04755</name>
</gene>
<dbReference type="Proteomes" id="UP000296706">
    <property type="component" value="Chromosome"/>
</dbReference>
<protein>
    <submittedName>
        <fullName evidence="1">Uncharacterized protein</fullName>
    </submittedName>
</protein>
<accession>A0A4D6HBK1</accession>
<name>A0A4D6HBK1_9EURY</name>
<sequence length="110" mass="12197">MSRDAYRLTEPVSEFPEGEILDVTARFGDWHVADLELEPRSESPLSPSKLVVTESDAGFSEDEILDPTARIGDWHEYDLAFEPGQDETDDPTRLTAEAFEAVAEPVEATA</sequence>
<dbReference type="GeneID" id="39847149"/>
<evidence type="ECO:0000313" key="2">
    <source>
        <dbReference type="Proteomes" id="UP000296706"/>
    </source>
</evidence>
<keyword evidence="2" id="KW-1185">Reference proteome</keyword>
<proteinExistence type="predicted"/>
<organism evidence="1 2">
    <name type="scientific">Halapricum salinum</name>
    <dbReference type="NCBI Taxonomy" id="1457250"/>
    <lineage>
        <taxon>Archaea</taxon>
        <taxon>Methanobacteriati</taxon>
        <taxon>Methanobacteriota</taxon>
        <taxon>Stenosarchaea group</taxon>
        <taxon>Halobacteria</taxon>
        <taxon>Halobacteriales</taxon>
        <taxon>Haloarculaceae</taxon>
        <taxon>Halapricum</taxon>
    </lineage>
</organism>
<dbReference type="OrthoDB" id="350857at2157"/>
<dbReference type="EMBL" id="CP031310">
    <property type="protein sequence ID" value="QCC50596.1"/>
    <property type="molecule type" value="Genomic_DNA"/>
</dbReference>